<gene>
    <name evidence="1" type="ORF">DCMF_20585</name>
</gene>
<name>A0A3G1KWG2_FORW1</name>
<accession>A0A3G1KWG2</accession>
<proteinExistence type="predicted"/>
<organism evidence="1 2">
    <name type="scientific">Formimonas warabiya</name>
    <dbReference type="NCBI Taxonomy" id="1761012"/>
    <lineage>
        <taxon>Bacteria</taxon>
        <taxon>Bacillati</taxon>
        <taxon>Bacillota</taxon>
        <taxon>Clostridia</taxon>
        <taxon>Eubacteriales</taxon>
        <taxon>Peptococcaceae</taxon>
        <taxon>Candidatus Formimonas</taxon>
    </lineage>
</organism>
<evidence type="ECO:0000313" key="1">
    <source>
        <dbReference type="EMBL" id="ATW26838.1"/>
    </source>
</evidence>
<dbReference type="KEGG" id="fwa:DCMF_20585"/>
<reference evidence="1 2" key="1">
    <citation type="submission" date="2016-10" db="EMBL/GenBank/DDBJ databases">
        <title>Complete Genome Sequence of Peptococcaceae strain DCMF.</title>
        <authorList>
            <person name="Edwards R.J."/>
            <person name="Holland S.I."/>
            <person name="Deshpande N.P."/>
            <person name="Wong Y.K."/>
            <person name="Ertan H."/>
            <person name="Manefield M."/>
            <person name="Russell T.L."/>
            <person name="Lee M.J."/>
        </authorList>
    </citation>
    <scope>NUCLEOTIDE SEQUENCE [LARGE SCALE GENOMIC DNA]</scope>
    <source>
        <strain evidence="1 2">DCMF</strain>
    </source>
</reference>
<dbReference type="Proteomes" id="UP000323521">
    <property type="component" value="Chromosome"/>
</dbReference>
<sequence length="69" mass="7554">MTLIMSSKKIVDEEKGPGAGTDLFTCVRIRHVPFSGSSILCFPGKVSKLFMERSILLIPFHGKQEVSAS</sequence>
<dbReference type="EMBL" id="CP017634">
    <property type="protein sequence ID" value="ATW26838.1"/>
    <property type="molecule type" value="Genomic_DNA"/>
</dbReference>
<protein>
    <submittedName>
        <fullName evidence="1">Uncharacterized protein</fullName>
    </submittedName>
</protein>
<evidence type="ECO:0000313" key="2">
    <source>
        <dbReference type="Proteomes" id="UP000323521"/>
    </source>
</evidence>
<keyword evidence="2" id="KW-1185">Reference proteome</keyword>
<dbReference type="AlphaFoldDB" id="A0A3G1KWG2"/>